<dbReference type="HOGENOM" id="CLU_115317_1_0_7"/>
<dbReference type="PIRSF" id="PIRSF020680">
    <property type="entry name" value="PhnH"/>
    <property type="match status" value="1"/>
</dbReference>
<protein>
    <submittedName>
        <fullName evidence="1">Phosphonate C-P lyase system protein PhnH</fullName>
    </submittedName>
</protein>
<keyword evidence="2" id="KW-1185">Reference proteome</keyword>
<dbReference type="STRING" id="563192.HMPREF0179_03117"/>
<proteinExistence type="predicted"/>
<dbReference type="GO" id="GO:0019634">
    <property type="term" value="P:organic phosphonate metabolic process"/>
    <property type="evidence" value="ECO:0007669"/>
    <property type="project" value="InterPro"/>
</dbReference>
<dbReference type="GeneID" id="78084494"/>
<dbReference type="GO" id="GO:0016829">
    <property type="term" value="F:lyase activity"/>
    <property type="evidence" value="ECO:0007669"/>
    <property type="project" value="UniProtKB-KW"/>
</dbReference>
<accession>E5YA97</accession>
<name>E5YA97_BILW3</name>
<dbReference type="InterPro" id="IPR038058">
    <property type="entry name" value="PhnH-like_sp"/>
</dbReference>
<dbReference type="Gene3D" id="3.40.50.11310">
    <property type="entry name" value="Bacterial phosphonate metabolism protein PhnH"/>
    <property type="match status" value="1"/>
</dbReference>
<dbReference type="SUPFAM" id="SSF159709">
    <property type="entry name" value="PhnH-like"/>
    <property type="match status" value="1"/>
</dbReference>
<evidence type="ECO:0000313" key="1">
    <source>
        <dbReference type="EMBL" id="EFV43098.1"/>
    </source>
</evidence>
<reference evidence="1 2" key="1">
    <citation type="submission" date="2010-10" db="EMBL/GenBank/DDBJ databases">
        <authorList>
            <consortium name="The Broad Institute Genome Sequencing Platform"/>
            <person name="Ward D."/>
            <person name="Earl A."/>
            <person name="Feldgarden M."/>
            <person name="Young S.K."/>
            <person name="Gargeya S."/>
            <person name="Zeng Q."/>
            <person name="Alvarado L."/>
            <person name="Berlin A."/>
            <person name="Bochicchio J."/>
            <person name="Chapman S.B."/>
            <person name="Chen Z."/>
            <person name="Freedman E."/>
            <person name="Gellesch M."/>
            <person name="Goldberg J."/>
            <person name="Griggs A."/>
            <person name="Gujja S."/>
            <person name="Heilman E."/>
            <person name="Heiman D."/>
            <person name="Howarth C."/>
            <person name="Mehta T."/>
            <person name="Neiman D."/>
            <person name="Pearson M."/>
            <person name="Roberts A."/>
            <person name="Saif S."/>
            <person name="Shea T."/>
            <person name="Shenoy N."/>
            <person name="Sisk P."/>
            <person name="Stolte C."/>
            <person name="Sykes S."/>
            <person name="White J."/>
            <person name="Yandava C."/>
            <person name="Allen-Vercoe E."/>
            <person name="Sibley C."/>
            <person name="Ambrose C.E."/>
            <person name="Strauss J."/>
            <person name="Daigneault M."/>
            <person name="Haas B."/>
            <person name="Nusbaum C."/>
            <person name="Birren B."/>
        </authorList>
    </citation>
    <scope>NUCLEOTIDE SEQUENCE [LARGE SCALE GENOMIC DNA]</scope>
    <source>
        <strain evidence="1 2">3_1_6</strain>
    </source>
</reference>
<dbReference type="AlphaFoldDB" id="E5YA97"/>
<gene>
    <name evidence="1" type="ORF">HMPREF0179_03117</name>
</gene>
<dbReference type="NCBIfam" id="TIGR03292">
    <property type="entry name" value="PhnH_redo"/>
    <property type="match status" value="1"/>
</dbReference>
<dbReference type="Pfam" id="PF05845">
    <property type="entry name" value="PhnH"/>
    <property type="match status" value="1"/>
</dbReference>
<dbReference type="EMBL" id="ADCP02000001">
    <property type="protein sequence ID" value="EFV43098.1"/>
    <property type="molecule type" value="Genomic_DNA"/>
</dbReference>
<evidence type="ECO:0000313" key="2">
    <source>
        <dbReference type="Proteomes" id="UP000006034"/>
    </source>
</evidence>
<reference evidence="1 2" key="2">
    <citation type="submission" date="2013-04" db="EMBL/GenBank/DDBJ databases">
        <title>The Genome Sequence of Bilophila wadsworthia 3_1_6.</title>
        <authorList>
            <consortium name="The Broad Institute Genomics Platform"/>
            <person name="Earl A."/>
            <person name="Ward D."/>
            <person name="Feldgarden M."/>
            <person name="Gevers D."/>
            <person name="Sibley C."/>
            <person name="Strauss J."/>
            <person name="Allen-Vercoe E."/>
            <person name="Walker B."/>
            <person name="Young S."/>
            <person name="Zeng Q."/>
            <person name="Gargeya S."/>
            <person name="Fitzgerald M."/>
            <person name="Haas B."/>
            <person name="Abouelleil A."/>
            <person name="Allen A.W."/>
            <person name="Alvarado L."/>
            <person name="Arachchi H.M."/>
            <person name="Berlin A.M."/>
            <person name="Chapman S.B."/>
            <person name="Gainer-Dewar J."/>
            <person name="Goldberg J."/>
            <person name="Griggs A."/>
            <person name="Gujja S."/>
            <person name="Hansen M."/>
            <person name="Howarth C."/>
            <person name="Imamovic A."/>
            <person name="Ireland A."/>
            <person name="Larimer J."/>
            <person name="McCowan C."/>
            <person name="Murphy C."/>
            <person name="Pearson M."/>
            <person name="Poon T.W."/>
            <person name="Priest M."/>
            <person name="Roberts A."/>
            <person name="Saif S."/>
            <person name="Shea T."/>
            <person name="Sisk P."/>
            <person name="Sykes S."/>
            <person name="Wortman J."/>
            <person name="Nusbaum C."/>
            <person name="Birren B."/>
        </authorList>
    </citation>
    <scope>NUCLEOTIDE SEQUENCE [LARGE SCALE GENOMIC DNA]</scope>
    <source>
        <strain evidence="1 2">3_1_6</strain>
    </source>
</reference>
<dbReference type="InterPro" id="IPR008772">
    <property type="entry name" value="Phosphonate_metab_PhnH"/>
</dbReference>
<keyword evidence="1" id="KW-0456">Lyase</keyword>
<dbReference type="Proteomes" id="UP000006034">
    <property type="component" value="Unassembled WGS sequence"/>
</dbReference>
<comment type="caution">
    <text evidence="1">The sequence shown here is derived from an EMBL/GenBank/DDBJ whole genome shotgun (WGS) entry which is preliminary data.</text>
</comment>
<sequence>MPAFSQPIFDMQRVFRVVLDAMSRPARLCRLPVFPQSVPDGLSPVLADLALTLCDGESPLWLSPGLRKDETTTWLRFHCGCPIVEEADKAAFALVADASELPPLSAFAQGVPAYPDRSATVLLAGLAFDAGTRFRGSGPGICGESTFTCTLPEDFAERWRENASGFPLGVDMLLCGADGVAGLPRTTRLERLPQESASCM</sequence>
<dbReference type="OrthoDB" id="9814509at2"/>
<organism evidence="1 2">
    <name type="scientific">Bilophila wadsworthia (strain 3_1_6)</name>
    <dbReference type="NCBI Taxonomy" id="563192"/>
    <lineage>
        <taxon>Bacteria</taxon>
        <taxon>Pseudomonadati</taxon>
        <taxon>Thermodesulfobacteriota</taxon>
        <taxon>Desulfovibrionia</taxon>
        <taxon>Desulfovibrionales</taxon>
        <taxon>Desulfovibrionaceae</taxon>
        <taxon>Bilophila</taxon>
    </lineage>
</organism>
<dbReference type="RefSeq" id="WP_005029570.1">
    <property type="nucleotide sequence ID" value="NZ_KE150238.1"/>
</dbReference>
<dbReference type="eggNOG" id="COG3625">
    <property type="taxonomic scope" value="Bacteria"/>
</dbReference>